<dbReference type="EMBL" id="JASJQH010000179">
    <property type="protein sequence ID" value="KAK9766191.1"/>
    <property type="molecule type" value="Genomic_DNA"/>
</dbReference>
<comment type="caution">
    <text evidence="3">The sequence shown here is derived from an EMBL/GenBank/DDBJ whole genome shotgun (WGS) entry which is preliminary data.</text>
</comment>
<keyword evidence="2" id="KW-0067">ATP-binding</keyword>
<evidence type="ECO:0000313" key="4">
    <source>
        <dbReference type="Proteomes" id="UP001479436"/>
    </source>
</evidence>
<gene>
    <name evidence="3" type="ORF">K7432_004900</name>
</gene>
<dbReference type="Pfam" id="PF00012">
    <property type="entry name" value="HSP70"/>
    <property type="match status" value="1"/>
</dbReference>
<protein>
    <submittedName>
        <fullName evidence="3">Uncharacterized protein</fullName>
    </submittedName>
</protein>
<accession>A0ABR2WXI1</accession>
<dbReference type="PANTHER" id="PTHR14187">
    <property type="entry name" value="ALPHA KINASE/ELONGATION FACTOR 2 KINASE"/>
    <property type="match status" value="1"/>
</dbReference>
<organism evidence="3 4">
    <name type="scientific">Basidiobolus ranarum</name>
    <dbReference type="NCBI Taxonomy" id="34480"/>
    <lineage>
        <taxon>Eukaryota</taxon>
        <taxon>Fungi</taxon>
        <taxon>Fungi incertae sedis</taxon>
        <taxon>Zoopagomycota</taxon>
        <taxon>Entomophthoromycotina</taxon>
        <taxon>Basidiobolomycetes</taxon>
        <taxon>Basidiobolales</taxon>
        <taxon>Basidiobolaceae</taxon>
        <taxon>Basidiobolus</taxon>
    </lineage>
</organism>
<sequence length="665" mass="74554">MLKRVAPDKINPFREYIRPTDAKCIAAIDFGTYKTSYAFAYPGKGGITDARDSIFSNGPWADGKYGKTETAVLLDENNKFIAFGKSAQTKYQDIVMKCKVNGSEIKDRYFEHFKRNLYKPSVRGYMLISAANGIKVAAKTVLSESLKYIKHSLLAQINRSTNDILECEIKWIITVPVIWSDAEKQVMRDAAELADLKGYALQLVLEPDAAFLWTFQSNNIGLNLGSMHMVCNCSRESVDVTVHEVNLQPKIKEVIPAYGGNWGSTAINWRVLKLLEEIFGRHRYQNMTRDPSGFAKIQEDIEMAKIAFDEDSEYVLVVPDFLTANTHEDTITAIEATERYSMKHNVDLRLVGQNLLVPNDYFYKTCMEPTINRIVEHVRGILTQHKGISKISLVGGFSNSRKLQSRFAREFGKARIIVLERPGEAIVKGAVLLGADTGFIAQQAYRSRVEQMISTFSKTTLDESESLGPKERASVVSRRVPSISVPGNGAKRKSTVVDGRALFLPKKASYGPKESVSVAPKEPASVVSRGVPSISVSENGENKSAAVIDRRVLRLLEKLFGEHRYRKMVQDPIEFTRILENIKIARITFDANIDISLALPDLLTEDTYYDDVTASEAIELYSSVMNVDFQLTGQNLLIPAEYFLATCMTIDHRSANMKRRDCVIT</sequence>
<dbReference type="Gene3D" id="3.90.640.10">
    <property type="entry name" value="Actin, Chain A, domain 4"/>
    <property type="match status" value="1"/>
</dbReference>
<keyword evidence="4" id="KW-1185">Reference proteome</keyword>
<dbReference type="PANTHER" id="PTHR14187:SF5">
    <property type="entry name" value="HEAT SHOCK 70 KDA PROTEIN 12A"/>
    <property type="match status" value="1"/>
</dbReference>
<evidence type="ECO:0000256" key="1">
    <source>
        <dbReference type="ARBA" id="ARBA00022741"/>
    </source>
</evidence>
<dbReference type="CDD" id="cd10229">
    <property type="entry name" value="ASKHA_NBD_HSP70_HSPA12"/>
    <property type="match status" value="1"/>
</dbReference>
<dbReference type="Proteomes" id="UP001479436">
    <property type="component" value="Unassembled WGS sequence"/>
</dbReference>
<evidence type="ECO:0000313" key="3">
    <source>
        <dbReference type="EMBL" id="KAK9766191.1"/>
    </source>
</evidence>
<dbReference type="SUPFAM" id="SSF53067">
    <property type="entry name" value="Actin-like ATPase domain"/>
    <property type="match status" value="2"/>
</dbReference>
<name>A0ABR2WXI1_9FUNG</name>
<reference evidence="3 4" key="1">
    <citation type="submission" date="2023-04" db="EMBL/GenBank/DDBJ databases">
        <title>Genome of Basidiobolus ranarum AG-B5.</title>
        <authorList>
            <person name="Stajich J.E."/>
            <person name="Carter-House D."/>
            <person name="Gryganskyi A."/>
        </authorList>
    </citation>
    <scope>NUCLEOTIDE SEQUENCE [LARGE SCALE GENOMIC DNA]</scope>
    <source>
        <strain evidence="3 4">AG-B5</strain>
    </source>
</reference>
<dbReference type="InterPro" id="IPR043129">
    <property type="entry name" value="ATPase_NBD"/>
</dbReference>
<evidence type="ECO:0000256" key="2">
    <source>
        <dbReference type="ARBA" id="ARBA00022840"/>
    </source>
</evidence>
<dbReference type="Gene3D" id="3.30.420.40">
    <property type="match status" value="2"/>
</dbReference>
<keyword evidence="1" id="KW-0547">Nucleotide-binding</keyword>
<dbReference type="InterPro" id="IPR013126">
    <property type="entry name" value="Hsp_70_fam"/>
</dbReference>
<proteinExistence type="predicted"/>